<proteinExistence type="predicted"/>
<keyword evidence="3" id="KW-1185">Reference proteome</keyword>
<evidence type="ECO:0000313" key="2">
    <source>
        <dbReference type="EMBL" id="KAH7243973.1"/>
    </source>
</evidence>
<protein>
    <submittedName>
        <fullName evidence="2">Uncharacterized protein</fullName>
    </submittedName>
</protein>
<name>A0A9P9K0U0_FUSSL</name>
<organism evidence="2 3">
    <name type="scientific">Fusarium solani</name>
    <name type="common">Filamentous fungus</name>
    <dbReference type="NCBI Taxonomy" id="169388"/>
    <lineage>
        <taxon>Eukaryota</taxon>
        <taxon>Fungi</taxon>
        <taxon>Dikarya</taxon>
        <taxon>Ascomycota</taxon>
        <taxon>Pezizomycotina</taxon>
        <taxon>Sordariomycetes</taxon>
        <taxon>Hypocreomycetidae</taxon>
        <taxon>Hypocreales</taxon>
        <taxon>Nectriaceae</taxon>
        <taxon>Fusarium</taxon>
        <taxon>Fusarium solani species complex</taxon>
    </lineage>
</organism>
<comment type="caution">
    <text evidence="2">The sequence shown here is derived from an EMBL/GenBank/DDBJ whole genome shotgun (WGS) entry which is preliminary data.</text>
</comment>
<feature type="region of interest" description="Disordered" evidence="1">
    <location>
        <begin position="150"/>
        <end position="176"/>
    </location>
</feature>
<evidence type="ECO:0000256" key="1">
    <source>
        <dbReference type="SAM" id="MobiDB-lite"/>
    </source>
</evidence>
<sequence length="202" mass="23264">MEPLRRYFPHLICGLRGRCMWRPMRGWSIRAAADTDGGRLGGYRRSIRRVVSVGVCKQKDTEKQTDTDPGRPHARRPCATVVSVGLHIGRCMYRPRKSRYEARPIQRWHMVGARGTGLGPYRSVFPYPSVYTLRQIRHHVSAANTRRIDPRRTDPRRIGRCSYRPTPHRSRSGSHAAHQHTLVCGLRNETLATKLWAQVLIH</sequence>
<evidence type="ECO:0000313" key="3">
    <source>
        <dbReference type="Proteomes" id="UP000736672"/>
    </source>
</evidence>
<gene>
    <name evidence="2" type="ORF">B0J15DRAFT_565551</name>
</gene>
<dbReference type="EMBL" id="JAGTJS010000018">
    <property type="protein sequence ID" value="KAH7243973.1"/>
    <property type="molecule type" value="Genomic_DNA"/>
</dbReference>
<accession>A0A9P9K0U0</accession>
<dbReference type="Proteomes" id="UP000736672">
    <property type="component" value="Unassembled WGS sequence"/>
</dbReference>
<dbReference type="AlphaFoldDB" id="A0A9P9K0U0"/>
<reference evidence="2" key="1">
    <citation type="journal article" date="2021" name="Nat. Commun.">
        <title>Genetic determinants of endophytism in the Arabidopsis root mycobiome.</title>
        <authorList>
            <person name="Mesny F."/>
            <person name="Miyauchi S."/>
            <person name="Thiergart T."/>
            <person name="Pickel B."/>
            <person name="Atanasova L."/>
            <person name="Karlsson M."/>
            <person name="Huettel B."/>
            <person name="Barry K.W."/>
            <person name="Haridas S."/>
            <person name="Chen C."/>
            <person name="Bauer D."/>
            <person name="Andreopoulos W."/>
            <person name="Pangilinan J."/>
            <person name="LaButti K."/>
            <person name="Riley R."/>
            <person name="Lipzen A."/>
            <person name="Clum A."/>
            <person name="Drula E."/>
            <person name="Henrissat B."/>
            <person name="Kohler A."/>
            <person name="Grigoriev I.V."/>
            <person name="Martin F.M."/>
            <person name="Hacquard S."/>
        </authorList>
    </citation>
    <scope>NUCLEOTIDE SEQUENCE</scope>
    <source>
        <strain evidence="2">FSSC 5 MPI-SDFR-AT-0091</strain>
    </source>
</reference>